<name>A0A9D9HC78_9BACT</name>
<organism evidence="1 2">
    <name type="scientific">Candidatus Cryptobacteroides merdavium</name>
    <dbReference type="NCBI Taxonomy" id="2840769"/>
    <lineage>
        <taxon>Bacteria</taxon>
        <taxon>Pseudomonadati</taxon>
        <taxon>Bacteroidota</taxon>
        <taxon>Bacteroidia</taxon>
        <taxon>Bacteroidales</taxon>
        <taxon>Candidatus Cryptobacteroides</taxon>
    </lineage>
</organism>
<dbReference type="Proteomes" id="UP000823619">
    <property type="component" value="Unassembled WGS sequence"/>
</dbReference>
<evidence type="ECO:0000313" key="1">
    <source>
        <dbReference type="EMBL" id="MBO8444407.1"/>
    </source>
</evidence>
<comment type="caution">
    <text evidence="1">The sequence shown here is derived from an EMBL/GenBank/DDBJ whole genome shotgun (WGS) entry which is preliminary data.</text>
</comment>
<gene>
    <name evidence="1" type="ORF">IAC23_01750</name>
</gene>
<reference evidence="1" key="2">
    <citation type="journal article" date="2021" name="PeerJ">
        <title>Extensive microbial diversity within the chicken gut microbiome revealed by metagenomics and culture.</title>
        <authorList>
            <person name="Gilroy R."/>
            <person name="Ravi A."/>
            <person name="Getino M."/>
            <person name="Pursley I."/>
            <person name="Horton D.L."/>
            <person name="Alikhan N.F."/>
            <person name="Baker D."/>
            <person name="Gharbi K."/>
            <person name="Hall N."/>
            <person name="Watson M."/>
            <person name="Adriaenssens E.M."/>
            <person name="Foster-Nyarko E."/>
            <person name="Jarju S."/>
            <person name="Secka A."/>
            <person name="Antonio M."/>
            <person name="Oren A."/>
            <person name="Chaudhuri R.R."/>
            <person name="La Ragione R."/>
            <person name="Hildebrand F."/>
            <person name="Pallen M.J."/>
        </authorList>
    </citation>
    <scope>NUCLEOTIDE SEQUENCE</scope>
    <source>
        <strain evidence="1">D5-748</strain>
    </source>
</reference>
<dbReference type="EMBL" id="JADIMO010000021">
    <property type="protein sequence ID" value="MBO8444407.1"/>
    <property type="molecule type" value="Genomic_DNA"/>
</dbReference>
<dbReference type="AlphaFoldDB" id="A0A9D9HC78"/>
<protein>
    <submittedName>
        <fullName evidence="1">Uncharacterized protein</fullName>
    </submittedName>
</protein>
<evidence type="ECO:0000313" key="2">
    <source>
        <dbReference type="Proteomes" id="UP000823619"/>
    </source>
</evidence>
<proteinExistence type="predicted"/>
<accession>A0A9D9HC78</accession>
<sequence length="120" mass="13546">MKIRKEYCNWDGSRVWEEVVSYVKSHGTFSSVTGIPYSATFVGSCIFIKGGKPGTKRSVEGEYLTGKGFIAAYDIIRTFDEINTGKVKPYIRRQQTPFMGLLFSAGIIEQDNDIFDRTLI</sequence>
<reference evidence="1" key="1">
    <citation type="submission" date="2020-10" db="EMBL/GenBank/DDBJ databases">
        <authorList>
            <person name="Gilroy R."/>
        </authorList>
    </citation>
    <scope>NUCLEOTIDE SEQUENCE</scope>
    <source>
        <strain evidence="1">D5-748</strain>
    </source>
</reference>